<dbReference type="Proteomes" id="UP000597444">
    <property type="component" value="Unassembled WGS sequence"/>
</dbReference>
<reference evidence="1" key="1">
    <citation type="submission" date="2020-10" db="EMBL/GenBank/DDBJ databases">
        <title>Taxonomic study of unclassified bacteria belonging to the class Ktedonobacteria.</title>
        <authorList>
            <person name="Yabe S."/>
            <person name="Wang C.M."/>
            <person name="Zheng Y."/>
            <person name="Sakai Y."/>
            <person name="Cavaletti L."/>
            <person name="Monciardini P."/>
            <person name="Donadio S."/>
        </authorList>
    </citation>
    <scope>NUCLEOTIDE SEQUENCE</scope>
    <source>
        <strain evidence="1">ID150040</strain>
    </source>
</reference>
<protein>
    <submittedName>
        <fullName evidence="1">Uncharacterized protein</fullName>
    </submittedName>
</protein>
<evidence type="ECO:0000313" key="1">
    <source>
        <dbReference type="EMBL" id="GHO94057.1"/>
    </source>
</evidence>
<sequence length="62" mass="7305">MQERRMLLQQEHHLILPFTSTVLPGKRLLVYGDLPAGSSWPASPGHARYLHDPYSRVRRRRR</sequence>
<proteinExistence type="predicted"/>
<dbReference type="RefSeq" id="WP_220204817.1">
    <property type="nucleotide sequence ID" value="NZ_BNJK01000001.1"/>
</dbReference>
<dbReference type="AlphaFoldDB" id="A0A8J3N1H1"/>
<keyword evidence="2" id="KW-1185">Reference proteome</keyword>
<name>A0A8J3N1H1_9CHLR</name>
<organism evidence="1 2">
    <name type="scientific">Reticulibacter mediterranei</name>
    <dbReference type="NCBI Taxonomy" id="2778369"/>
    <lineage>
        <taxon>Bacteria</taxon>
        <taxon>Bacillati</taxon>
        <taxon>Chloroflexota</taxon>
        <taxon>Ktedonobacteria</taxon>
        <taxon>Ktedonobacterales</taxon>
        <taxon>Reticulibacteraceae</taxon>
        <taxon>Reticulibacter</taxon>
    </lineage>
</organism>
<comment type="caution">
    <text evidence="1">The sequence shown here is derived from an EMBL/GenBank/DDBJ whole genome shotgun (WGS) entry which is preliminary data.</text>
</comment>
<dbReference type="EMBL" id="BNJK01000001">
    <property type="protein sequence ID" value="GHO94057.1"/>
    <property type="molecule type" value="Genomic_DNA"/>
</dbReference>
<accession>A0A8J3N1H1</accession>
<evidence type="ECO:0000313" key="2">
    <source>
        <dbReference type="Proteomes" id="UP000597444"/>
    </source>
</evidence>
<gene>
    <name evidence="1" type="ORF">KSF_041050</name>
</gene>